<organism evidence="2 3">
    <name type="scientific">Anaerobutyricum hallii</name>
    <dbReference type="NCBI Taxonomy" id="39488"/>
    <lineage>
        <taxon>Bacteria</taxon>
        <taxon>Bacillati</taxon>
        <taxon>Bacillota</taxon>
        <taxon>Clostridia</taxon>
        <taxon>Lachnospirales</taxon>
        <taxon>Lachnospiraceae</taxon>
        <taxon>Anaerobutyricum</taxon>
    </lineage>
</organism>
<keyword evidence="1" id="KW-0812">Transmembrane</keyword>
<dbReference type="AlphaFoldDB" id="A0A173Y994"/>
<evidence type="ECO:0000313" key="3">
    <source>
        <dbReference type="Proteomes" id="UP000095679"/>
    </source>
</evidence>
<dbReference type="EMBL" id="CYZL01000002">
    <property type="protein sequence ID" value="CUN59555.1"/>
    <property type="molecule type" value="Genomic_DNA"/>
</dbReference>
<dbReference type="Proteomes" id="UP000095679">
    <property type="component" value="Unassembled WGS sequence"/>
</dbReference>
<evidence type="ECO:0000256" key="1">
    <source>
        <dbReference type="SAM" id="Phobius"/>
    </source>
</evidence>
<evidence type="ECO:0000313" key="2">
    <source>
        <dbReference type="EMBL" id="CUN59555.1"/>
    </source>
</evidence>
<sequence length="170" mass="19123">MDWNLFWTAFGAIGGTLGAVATTAAVVVALWQTKYSQKKIIKLGFSDNFQLYNPNTGESVKFIGISVTNTGNRKVIIRTWGVHLKEGSAIVMPPVDANGIEKMVYTKLPQTLDLEESIDLQWQKDKFQLFLKANEDNIEKSKPLVFYVNDSTGKQYTVKTKKNASCYFKE</sequence>
<feature type="transmembrane region" description="Helical" evidence="1">
    <location>
        <begin position="6"/>
        <end position="31"/>
    </location>
</feature>
<gene>
    <name evidence="2" type="ORF">ERS852450_00284</name>
</gene>
<reference evidence="2 3" key="1">
    <citation type="submission" date="2015-09" db="EMBL/GenBank/DDBJ databases">
        <authorList>
            <consortium name="Pathogen Informatics"/>
        </authorList>
    </citation>
    <scope>NUCLEOTIDE SEQUENCE [LARGE SCALE GENOMIC DNA]</scope>
    <source>
        <strain evidence="2 3">2789STDY5834835</strain>
    </source>
</reference>
<proteinExistence type="predicted"/>
<keyword evidence="1" id="KW-1133">Transmembrane helix</keyword>
<protein>
    <submittedName>
        <fullName evidence="2">Uncharacterized protein</fullName>
    </submittedName>
</protein>
<keyword evidence="1" id="KW-0472">Membrane</keyword>
<accession>A0A173Y994</accession>
<dbReference type="RefSeq" id="WP_055297918.1">
    <property type="nucleotide sequence ID" value="NZ_BLYK01000003.1"/>
</dbReference>
<name>A0A173Y994_9FIRM</name>